<feature type="domain" description="Histidine kinase/HSP90-like ATPase" evidence="9">
    <location>
        <begin position="270"/>
        <end position="376"/>
    </location>
</feature>
<name>A0A2P9AJ56_9HYPH</name>
<dbReference type="InterPro" id="IPR035965">
    <property type="entry name" value="PAS-like_dom_sf"/>
</dbReference>
<evidence type="ECO:0000256" key="4">
    <source>
        <dbReference type="ARBA" id="ARBA00022679"/>
    </source>
</evidence>
<proteinExistence type="predicted"/>
<dbReference type="AlphaFoldDB" id="A0A2P9AJ56"/>
<dbReference type="InterPro" id="IPR013656">
    <property type="entry name" value="PAS_4"/>
</dbReference>
<dbReference type="GO" id="GO:0004673">
    <property type="term" value="F:protein histidine kinase activity"/>
    <property type="evidence" value="ECO:0007669"/>
    <property type="project" value="UniProtKB-EC"/>
</dbReference>
<keyword evidence="6" id="KW-0418">Kinase</keyword>
<dbReference type="InterPro" id="IPR036890">
    <property type="entry name" value="HATPase_C_sf"/>
</dbReference>
<dbReference type="Gene3D" id="3.30.450.20">
    <property type="entry name" value="PAS domain"/>
    <property type="match status" value="1"/>
</dbReference>
<dbReference type="GO" id="GO:0005524">
    <property type="term" value="F:ATP binding"/>
    <property type="evidence" value="ECO:0007669"/>
    <property type="project" value="UniProtKB-KW"/>
</dbReference>
<dbReference type="EC" id="2.7.13.3" evidence="2"/>
<dbReference type="PANTHER" id="PTHR41523">
    <property type="entry name" value="TWO-COMPONENT SYSTEM SENSOR PROTEIN"/>
    <property type="match status" value="1"/>
</dbReference>
<keyword evidence="8" id="KW-0175">Coiled coil</keyword>
<keyword evidence="11" id="KW-1185">Reference proteome</keyword>
<evidence type="ECO:0000256" key="6">
    <source>
        <dbReference type="ARBA" id="ARBA00022777"/>
    </source>
</evidence>
<evidence type="ECO:0000313" key="11">
    <source>
        <dbReference type="Proteomes" id="UP000245698"/>
    </source>
</evidence>
<protein>
    <recommendedName>
        <fullName evidence="2">histidine kinase</fullName>
        <ecNumber evidence="2">2.7.13.3</ecNumber>
    </recommendedName>
</protein>
<keyword evidence="3" id="KW-0597">Phosphoprotein</keyword>
<evidence type="ECO:0000259" key="9">
    <source>
        <dbReference type="SMART" id="SM00387"/>
    </source>
</evidence>
<feature type="coiled-coil region" evidence="8">
    <location>
        <begin position="148"/>
        <end position="175"/>
    </location>
</feature>
<accession>A0A2P9AJ56</accession>
<dbReference type="EMBL" id="FUIG01000024">
    <property type="protein sequence ID" value="SJM31172.1"/>
    <property type="molecule type" value="Genomic_DNA"/>
</dbReference>
<dbReference type="Pfam" id="PF07568">
    <property type="entry name" value="HisKA_2"/>
    <property type="match status" value="1"/>
</dbReference>
<evidence type="ECO:0000256" key="8">
    <source>
        <dbReference type="SAM" id="Coils"/>
    </source>
</evidence>
<evidence type="ECO:0000256" key="1">
    <source>
        <dbReference type="ARBA" id="ARBA00000085"/>
    </source>
</evidence>
<dbReference type="Proteomes" id="UP000245698">
    <property type="component" value="Unassembled WGS sequence"/>
</dbReference>
<comment type="catalytic activity">
    <reaction evidence="1">
        <text>ATP + protein L-histidine = ADP + protein N-phospho-L-histidine.</text>
        <dbReference type="EC" id="2.7.13.3"/>
    </reaction>
</comment>
<reference evidence="11" key="1">
    <citation type="submission" date="2016-12" db="EMBL/GenBank/DDBJ databases">
        <authorList>
            <person name="Brunel B."/>
        </authorList>
    </citation>
    <scope>NUCLEOTIDE SEQUENCE [LARGE SCALE GENOMIC DNA]</scope>
</reference>
<sequence length="376" mass="41211">MVNCNGSNSPRSPIGCPPFKCSTFKKLEHAQTLAQAIVNTIPEPFVVLDDRYHVLAASRSFYSTFNVKPEQTRGRLLYSLGDAQWDIPDLRVLLETIIPEQTAMDNFEVQHDFPDVGHRTMLLNARQVVYEDSSTRTILLAFTDVTARRAIEREKEELLSQTEELLRQKDILLQEMQHRVANSLQIIASILLLKARAVTSEETRQHLRDAHQRVMSVAEVQRHLHALEGIDQIDVASYLSKLCDSLISSMVGEGRIAIKVMADAGTVGSDKAVSLGLIVTELVINAIKYAFPADRSGALIPVTYETAGPDWKLIVSDNGVGKSASDSNGKKAGLGTAIVQALVKQMDAQLETTSSAVGMSVAITQATFTSHMPLAS</sequence>
<gene>
    <name evidence="10" type="ORF">BQ8482_180400</name>
</gene>
<dbReference type="SMART" id="SM00387">
    <property type="entry name" value="HATPase_c"/>
    <property type="match status" value="1"/>
</dbReference>
<keyword evidence="4" id="KW-0808">Transferase</keyword>
<evidence type="ECO:0000256" key="7">
    <source>
        <dbReference type="ARBA" id="ARBA00022840"/>
    </source>
</evidence>
<keyword evidence="7" id="KW-0067">ATP-binding</keyword>
<dbReference type="InterPro" id="IPR011495">
    <property type="entry name" value="Sig_transdc_His_kin_sub2_dim/P"/>
</dbReference>
<evidence type="ECO:0000313" key="10">
    <source>
        <dbReference type="EMBL" id="SJM31172.1"/>
    </source>
</evidence>
<dbReference type="Pfam" id="PF02518">
    <property type="entry name" value="HATPase_c"/>
    <property type="match status" value="1"/>
</dbReference>
<keyword evidence="5" id="KW-0547">Nucleotide-binding</keyword>
<organism evidence="10 11">
    <name type="scientific">Mesorhizobium delmotii</name>
    <dbReference type="NCBI Taxonomy" id="1631247"/>
    <lineage>
        <taxon>Bacteria</taxon>
        <taxon>Pseudomonadati</taxon>
        <taxon>Pseudomonadota</taxon>
        <taxon>Alphaproteobacteria</taxon>
        <taxon>Hyphomicrobiales</taxon>
        <taxon>Phyllobacteriaceae</taxon>
        <taxon>Mesorhizobium</taxon>
    </lineage>
</organism>
<dbReference type="Gene3D" id="3.30.565.10">
    <property type="entry name" value="Histidine kinase-like ATPase, C-terminal domain"/>
    <property type="match status" value="1"/>
</dbReference>
<dbReference type="Pfam" id="PF08448">
    <property type="entry name" value="PAS_4"/>
    <property type="match status" value="1"/>
</dbReference>
<dbReference type="InterPro" id="IPR003594">
    <property type="entry name" value="HATPase_dom"/>
</dbReference>
<evidence type="ECO:0000256" key="3">
    <source>
        <dbReference type="ARBA" id="ARBA00022553"/>
    </source>
</evidence>
<evidence type="ECO:0000256" key="2">
    <source>
        <dbReference type="ARBA" id="ARBA00012438"/>
    </source>
</evidence>
<dbReference type="SUPFAM" id="SSF55785">
    <property type="entry name" value="PYP-like sensor domain (PAS domain)"/>
    <property type="match status" value="1"/>
</dbReference>
<evidence type="ECO:0000256" key="5">
    <source>
        <dbReference type="ARBA" id="ARBA00022741"/>
    </source>
</evidence>
<dbReference type="PANTHER" id="PTHR41523:SF8">
    <property type="entry name" value="ETHYLENE RESPONSE SENSOR PROTEIN"/>
    <property type="match status" value="1"/>
</dbReference>
<dbReference type="SUPFAM" id="SSF55874">
    <property type="entry name" value="ATPase domain of HSP90 chaperone/DNA topoisomerase II/histidine kinase"/>
    <property type="match status" value="1"/>
</dbReference>
<dbReference type="RefSeq" id="WP_244602823.1">
    <property type="nucleotide sequence ID" value="NZ_FUIG01000024.1"/>
</dbReference>